<dbReference type="CDD" id="cd01734">
    <property type="entry name" value="YlxS_C"/>
    <property type="match status" value="1"/>
</dbReference>
<feature type="domain" description="Ribosome maturation factor RimP C-terminal" evidence="5">
    <location>
        <begin position="89"/>
        <end position="155"/>
    </location>
</feature>
<dbReference type="InterPro" id="IPR028998">
    <property type="entry name" value="RimP_C"/>
</dbReference>
<dbReference type="InterPro" id="IPR035956">
    <property type="entry name" value="RimP_N_sf"/>
</dbReference>
<keyword evidence="1 3" id="KW-0963">Cytoplasm</keyword>
<dbReference type="InterPro" id="IPR036847">
    <property type="entry name" value="RimP_C_sf"/>
</dbReference>
<dbReference type="GO" id="GO:0005829">
    <property type="term" value="C:cytosol"/>
    <property type="evidence" value="ECO:0007669"/>
    <property type="project" value="TreeGrafter"/>
</dbReference>
<dbReference type="GO" id="GO:0000028">
    <property type="term" value="P:ribosomal small subunit assembly"/>
    <property type="evidence" value="ECO:0007669"/>
    <property type="project" value="TreeGrafter"/>
</dbReference>
<dbReference type="Gene3D" id="2.30.30.180">
    <property type="entry name" value="Ribosome maturation factor RimP, C-terminal domain"/>
    <property type="match status" value="1"/>
</dbReference>
<comment type="caution">
    <text evidence="6">The sequence shown here is derived from an EMBL/GenBank/DDBJ whole genome shotgun (WGS) entry which is preliminary data.</text>
</comment>
<dbReference type="Pfam" id="PF17384">
    <property type="entry name" value="DUF150_C"/>
    <property type="match status" value="1"/>
</dbReference>
<dbReference type="EMBL" id="DSAC01000007">
    <property type="protein sequence ID" value="HHO73129.1"/>
    <property type="molecule type" value="Genomic_DNA"/>
</dbReference>
<reference evidence="6" key="1">
    <citation type="journal article" date="2020" name="mSystems">
        <title>Genome- and Community-Level Interaction Insights into Carbon Utilization and Element Cycling Functions of Hydrothermarchaeota in Hydrothermal Sediment.</title>
        <authorList>
            <person name="Zhou Z."/>
            <person name="Liu Y."/>
            <person name="Xu W."/>
            <person name="Pan J."/>
            <person name="Luo Z.H."/>
            <person name="Li M."/>
        </authorList>
    </citation>
    <scope>NUCLEOTIDE SEQUENCE [LARGE SCALE GENOMIC DNA]</scope>
    <source>
        <strain evidence="6">SpSt-114</strain>
    </source>
</reference>
<dbReference type="Gene3D" id="3.30.300.70">
    <property type="entry name" value="RimP-like superfamily, N-terminal"/>
    <property type="match status" value="1"/>
</dbReference>
<comment type="subcellular location">
    <subcellularLocation>
        <location evidence="3">Cytoplasm</location>
    </subcellularLocation>
</comment>
<accession>A0A7C5SXW2</accession>
<sequence length="157" mass="18014">MQLDDKAIVQRVKEMVSPIISKMGYKLFDVEFKPERGWVLRIIVDKEGGITVGDCEEISKRISALLDVEDIIPVSYMLEVSSPGLTRELTKAEHFSFFKGRLVRVILREPIQNKRELVGRIEDVKEDVLVLKDKGTEELLHIPLSVIARANLEIEKW</sequence>
<organism evidence="6">
    <name type="scientific">Thermocrinis ruber</name>
    <dbReference type="NCBI Taxonomy" id="75906"/>
    <lineage>
        <taxon>Bacteria</taxon>
        <taxon>Pseudomonadati</taxon>
        <taxon>Aquificota</taxon>
        <taxon>Aquificia</taxon>
        <taxon>Aquificales</taxon>
        <taxon>Aquificaceae</taxon>
        <taxon>Thermocrinis</taxon>
    </lineage>
</organism>
<protein>
    <recommendedName>
        <fullName evidence="3">Ribosome maturation factor RimP</fullName>
    </recommendedName>
</protein>
<dbReference type="SUPFAM" id="SSF75420">
    <property type="entry name" value="YhbC-like, N-terminal domain"/>
    <property type="match status" value="1"/>
</dbReference>
<dbReference type="GO" id="GO:0006412">
    <property type="term" value="P:translation"/>
    <property type="evidence" value="ECO:0007669"/>
    <property type="project" value="TreeGrafter"/>
</dbReference>
<proteinExistence type="inferred from homology"/>
<evidence type="ECO:0000259" key="4">
    <source>
        <dbReference type="Pfam" id="PF02576"/>
    </source>
</evidence>
<evidence type="ECO:0000256" key="2">
    <source>
        <dbReference type="ARBA" id="ARBA00022517"/>
    </source>
</evidence>
<evidence type="ECO:0000256" key="1">
    <source>
        <dbReference type="ARBA" id="ARBA00022490"/>
    </source>
</evidence>
<dbReference type="FunFam" id="3.30.300.70:FF:000001">
    <property type="entry name" value="Ribosome maturation factor RimP"/>
    <property type="match status" value="1"/>
</dbReference>
<dbReference type="InterPro" id="IPR003728">
    <property type="entry name" value="Ribosome_maturation_RimP"/>
</dbReference>
<dbReference type="PANTHER" id="PTHR33867:SF1">
    <property type="entry name" value="RIBOSOME MATURATION FACTOR RIMP"/>
    <property type="match status" value="1"/>
</dbReference>
<evidence type="ECO:0000256" key="3">
    <source>
        <dbReference type="HAMAP-Rule" id="MF_01077"/>
    </source>
</evidence>
<dbReference type="HAMAP" id="MF_01077">
    <property type="entry name" value="RimP"/>
    <property type="match status" value="1"/>
</dbReference>
<comment type="function">
    <text evidence="3">Required for maturation of 30S ribosomal subunits.</text>
</comment>
<dbReference type="AlphaFoldDB" id="A0A7C5SXW2"/>
<dbReference type="Pfam" id="PF02576">
    <property type="entry name" value="RimP_N"/>
    <property type="match status" value="1"/>
</dbReference>
<dbReference type="PANTHER" id="PTHR33867">
    <property type="entry name" value="RIBOSOME MATURATION FACTOR RIMP"/>
    <property type="match status" value="1"/>
</dbReference>
<evidence type="ECO:0000259" key="5">
    <source>
        <dbReference type="Pfam" id="PF17384"/>
    </source>
</evidence>
<dbReference type="SUPFAM" id="SSF74942">
    <property type="entry name" value="YhbC-like, C-terminal domain"/>
    <property type="match status" value="1"/>
</dbReference>
<name>A0A7C5SXW2_9AQUI</name>
<comment type="similarity">
    <text evidence="3">Belongs to the RimP family.</text>
</comment>
<dbReference type="InterPro" id="IPR028989">
    <property type="entry name" value="RimP_N"/>
</dbReference>
<keyword evidence="2 3" id="KW-0690">Ribosome biogenesis</keyword>
<feature type="domain" description="Ribosome maturation factor RimP N-terminal" evidence="4">
    <location>
        <begin position="15"/>
        <end position="85"/>
    </location>
</feature>
<gene>
    <name evidence="3" type="primary">rimP</name>
    <name evidence="6" type="ORF">ENN04_00605</name>
</gene>
<evidence type="ECO:0000313" key="6">
    <source>
        <dbReference type="EMBL" id="HHO73129.1"/>
    </source>
</evidence>